<accession>A0A8B7N5H1</accession>
<dbReference type="AlphaFoldDB" id="A0A8B7N5H1"/>
<proteinExistence type="predicted"/>
<evidence type="ECO:0000256" key="1">
    <source>
        <dbReference type="SAM" id="SignalP"/>
    </source>
</evidence>
<dbReference type="RefSeq" id="XP_018009096.1">
    <property type="nucleotide sequence ID" value="XM_018153607.2"/>
</dbReference>
<dbReference type="Proteomes" id="UP000694843">
    <property type="component" value="Unplaced"/>
</dbReference>
<feature type="signal peptide" evidence="1">
    <location>
        <begin position="1"/>
        <end position="23"/>
    </location>
</feature>
<organism evidence="2 3">
    <name type="scientific">Hyalella azteca</name>
    <name type="common">Amphipod</name>
    <dbReference type="NCBI Taxonomy" id="294128"/>
    <lineage>
        <taxon>Eukaryota</taxon>
        <taxon>Metazoa</taxon>
        <taxon>Ecdysozoa</taxon>
        <taxon>Arthropoda</taxon>
        <taxon>Crustacea</taxon>
        <taxon>Multicrustacea</taxon>
        <taxon>Malacostraca</taxon>
        <taxon>Eumalacostraca</taxon>
        <taxon>Peracarida</taxon>
        <taxon>Amphipoda</taxon>
        <taxon>Senticaudata</taxon>
        <taxon>Talitrida</taxon>
        <taxon>Talitroidea</taxon>
        <taxon>Hyalellidae</taxon>
        <taxon>Hyalella</taxon>
    </lineage>
</organism>
<name>A0A8B7N5H1_HYAAZ</name>
<reference evidence="3" key="1">
    <citation type="submission" date="2025-08" db="UniProtKB">
        <authorList>
            <consortium name="RefSeq"/>
        </authorList>
    </citation>
    <scope>IDENTIFICATION</scope>
    <source>
        <tissue evidence="3">Whole organism</tissue>
    </source>
</reference>
<gene>
    <name evidence="3" type="primary">LOC108666687</name>
</gene>
<dbReference type="GeneID" id="108666687"/>
<evidence type="ECO:0000313" key="3">
    <source>
        <dbReference type="RefSeq" id="XP_018009096.1"/>
    </source>
</evidence>
<protein>
    <submittedName>
        <fullName evidence="3">Uncharacterized protein LOC108666687</fullName>
    </submittedName>
</protein>
<evidence type="ECO:0000313" key="2">
    <source>
        <dbReference type="Proteomes" id="UP000694843"/>
    </source>
</evidence>
<feature type="chain" id="PRO_5034085350" evidence="1">
    <location>
        <begin position="24"/>
        <end position="354"/>
    </location>
</feature>
<sequence length="354" mass="39316">MASGRLAYFGFFLLIKVITEVDSLHGDFSFEPAETSRWLLPVANVPVNGPRQVMPVGPYGAVLQHDRGYYVDVCMQPKLELKAEFKQIQLLGSSVYHRLNIKKNTLMCILKFWQPSDNGKQDILNCLKTTVNEDHEVFYIMDDGICKSFPATFPVSCWQCPVDENDATYTQIYSTNAASSFKRVDSHFDDFRVEKVTGGDYIVSFDDPDACADYADYYVTYTGGKQLAVTNGGTIPANLFQPCTLVNFTLHRNIDCLPPNLVHTLDTSIISPPDTFRLVETATSVTLTTSVACPYLEYKVVTKPTNGAATPLASGSTVTSKTFLKSEIGTGKLVITFRSYTDIEIPPKLEWPTA</sequence>
<dbReference type="KEGG" id="hazt:108666687"/>
<keyword evidence="1" id="KW-0732">Signal</keyword>
<keyword evidence="2" id="KW-1185">Reference proteome</keyword>